<sequence>MRESAAGNVSLMTERIEKLSEVLEKTNSEKLPKLEVDLQAASRDIDSTLKSIQQVIEDKKDIKTTEYEDYKKLQDMDIKRELKRRENVLTEYRNLYNSIEKMLAEDHADIDDFDEEILKDIDLPHVPEFESESFVEEIVHAISAKFELRLPRKEDTEEDKRRIVKLMEENVTLQQNIRELKTMVSSTSNSQQQEVRQLKLELNNIRLSTNTVEHQQEIRQLKHEYTSKRLSNNTDGHQQEIRQLNQEFSSTRVKDSSHISELTKQKEVLEQKTRKLEEEVQDLKNRLSDNTDGHLQENHQLKQELSSTRTNAKGHVSQLQSQKDDLEQKTRNLEKESQDLKNRGELSAKLFELTNQNKGMEQTAKEREEQNLNNRIYWAEQSQTEAHRQIEGYKQEASKANTTIQTYQQQITGYKEEASKANTTIQTYQQQIEGYRRQVLPFIILQSGSTNKILLNLY</sequence>
<accession>A0A6J8BLY7</accession>
<dbReference type="EMBL" id="CACVKT020003553">
    <property type="protein sequence ID" value="CAC5384361.1"/>
    <property type="molecule type" value="Genomic_DNA"/>
</dbReference>
<name>A0A6J8BLY7_MYTCO</name>
<feature type="region of interest" description="Disordered" evidence="1">
    <location>
        <begin position="301"/>
        <end position="327"/>
    </location>
</feature>
<proteinExistence type="predicted"/>
<gene>
    <name evidence="2" type="ORF">MCOR_20018</name>
</gene>
<keyword evidence="3" id="KW-1185">Reference proteome</keyword>
<organism evidence="2 3">
    <name type="scientific">Mytilus coruscus</name>
    <name type="common">Sea mussel</name>
    <dbReference type="NCBI Taxonomy" id="42192"/>
    <lineage>
        <taxon>Eukaryota</taxon>
        <taxon>Metazoa</taxon>
        <taxon>Spiralia</taxon>
        <taxon>Lophotrochozoa</taxon>
        <taxon>Mollusca</taxon>
        <taxon>Bivalvia</taxon>
        <taxon>Autobranchia</taxon>
        <taxon>Pteriomorphia</taxon>
        <taxon>Mytilida</taxon>
        <taxon>Mytiloidea</taxon>
        <taxon>Mytilidae</taxon>
        <taxon>Mytilinae</taxon>
        <taxon>Mytilus</taxon>
    </lineage>
</organism>
<evidence type="ECO:0000313" key="3">
    <source>
        <dbReference type="Proteomes" id="UP000507470"/>
    </source>
</evidence>
<dbReference type="Proteomes" id="UP000507470">
    <property type="component" value="Unassembled WGS sequence"/>
</dbReference>
<feature type="compositionally biased region" description="Polar residues" evidence="1">
    <location>
        <begin position="303"/>
        <end position="321"/>
    </location>
</feature>
<reference evidence="2 3" key="1">
    <citation type="submission" date="2020-06" db="EMBL/GenBank/DDBJ databases">
        <authorList>
            <person name="Li R."/>
            <person name="Bekaert M."/>
        </authorList>
    </citation>
    <scope>NUCLEOTIDE SEQUENCE [LARGE SCALE GENOMIC DNA]</scope>
    <source>
        <strain evidence="3">wild</strain>
    </source>
</reference>
<dbReference type="OrthoDB" id="10632219at2759"/>
<protein>
    <submittedName>
        <fullName evidence="2">Uncharacterized protein</fullName>
    </submittedName>
</protein>
<evidence type="ECO:0000313" key="2">
    <source>
        <dbReference type="EMBL" id="CAC5384361.1"/>
    </source>
</evidence>
<evidence type="ECO:0000256" key="1">
    <source>
        <dbReference type="SAM" id="MobiDB-lite"/>
    </source>
</evidence>
<dbReference type="AlphaFoldDB" id="A0A6J8BLY7"/>